<evidence type="ECO:0000313" key="2">
    <source>
        <dbReference type="Proteomes" id="UP000821865"/>
    </source>
</evidence>
<gene>
    <name evidence="1" type="ORF">HPB49_014807</name>
</gene>
<comment type="caution">
    <text evidence="1">The sequence shown here is derived from an EMBL/GenBank/DDBJ whole genome shotgun (WGS) entry which is preliminary data.</text>
</comment>
<keyword evidence="2" id="KW-1185">Reference proteome</keyword>
<dbReference type="EMBL" id="CM023480">
    <property type="protein sequence ID" value="KAH7970731.1"/>
    <property type="molecule type" value="Genomic_DNA"/>
</dbReference>
<name>A0ACB8DJE2_DERSI</name>
<proteinExistence type="predicted"/>
<reference evidence="1" key="1">
    <citation type="submission" date="2020-05" db="EMBL/GenBank/DDBJ databases">
        <title>Large-scale comparative analyses of tick genomes elucidate their genetic diversity and vector capacities.</title>
        <authorList>
            <person name="Jia N."/>
            <person name="Wang J."/>
            <person name="Shi W."/>
            <person name="Du L."/>
            <person name="Sun Y."/>
            <person name="Zhan W."/>
            <person name="Jiang J."/>
            <person name="Wang Q."/>
            <person name="Zhang B."/>
            <person name="Ji P."/>
            <person name="Sakyi L.B."/>
            <person name="Cui X."/>
            <person name="Yuan T."/>
            <person name="Jiang B."/>
            <person name="Yang W."/>
            <person name="Lam T.T.-Y."/>
            <person name="Chang Q."/>
            <person name="Ding S."/>
            <person name="Wang X."/>
            <person name="Zhu J."/>
            <person name="Ruan X."/>
            <person name="Zhao L."/>
            <person name="Wei J."/>
            <person name="Que T."/>
            <person name="Du C."/>
            <person name="Cheng J."/>
            <person name="Dai P."/>
            <person name="Han X."/>
            <person name="Huang E."/>
            <person name="Gao Y."/>
            <person name="Liu J."/>
            <person name="Shao H."/>
            <person name="Ye R."/>
            <person name="Li L."/>
            <person name="Wei W."/>
            <person name="Wang X."/>
            <person name="Wang C."/>
            <person name="Yang T."/>
            <person name="Huo Q."/>
            <person name="Li W."/>
            <person name="Guo W."/>
            <person name="Chen H."/>
            <person name="Zhou L."/>
            <person name="Ni X."/>
            <person name="Tian J."/>
            <person name="Zhou Y."/>
            <person name="Sheng Y."/>
            <person name="Liu T."/>
            <person name="Pan Y."/>
            <person name="Xia L."/>
            <person name="Li J."/>
            <person name="Zhao F."/>
            <person name="Cao W."/>
        </authorList>
    </citation>
    <scope>NUCLEOTIDE SEQUENCE</scope>
    <source>
        <strain evidence="1">Dsil-2018</strain>
    </source>
</reference>
<sequence>MDVEEQGTGLTCAPTLKTRFPEGAGARIHNTTTTAKRSANSAAETTSRETRSATQDTRYRAWSGDVDGSDGIFPLGIRFPQGSDINETVKLVKPDIKESDLEQATITLTKLQNEWVSGTCDRISPCSKKSTAPDIKIVPRTTLMSYPEIDCPLKEVLELMQLSADEVTCREVLDTVVEQVSKAAEKDTLENLLKQMSHRPVYHLLNVMEDGTTQQRDFLVEMKSDHREKYQEKMASGEEASHQQYQSTPDSDKKG</sequence>
<dbReference type="Proteomes" id="UP000821865">
    <property type="component" value="Chromosome 11"/>
</dbReference>
<protein>
    <submittedName>
        <fullName evidence="1">Uncharacterized protein</fullName>
    </submittedName>
</protein>
<evidence type="ECO:0000313" key="1">
    <source>
        <dbReference type="EMBL" id="KAH7970731.1"/>
    </source>
</evidence>
<organism evidence="1 2">
    <name type="scientific">Dermacentor silvarum</name>
    <name type="common">Tick</name>
    <dbReference type="NCBI Taxonomy" id="543639"/>
    <lineage>
        <taxon>Eukaryota</taxon>
        <taxon>Metazoa</taxon>
        <taxon>Ecdysozoa</taxon>
        <taxon>Arthropoda</taxon>
        <taxon>Chelicerata</taxon>
        <taxon>Arachnida</taxon>
        <taxon>Acari</taxon>
        <taxon>Parasitiformes</taxon>
        <taxon>Ixodida</taxon>
        <taxon>Ixodoidea</taxon>
        <taxon>Ixodidae</taxon>
        <taxon>Rhipicephalinae</taxon>
        <taxon>Dermacentor</taxon>
    </lineage>
</organism>
<accession>A0ACB8DJE2</accession>